<dbReference type="EMBL" id="JAEPRB010000264">
    <property type="protein sequence ID" value="KAG2217914.1"/>
    <property type="molecule type" value="Genomic_DNA"/>
</dbReference>
<protein>
    <submittedName>
        <fullName evidence="1">Uncharacterized protein</fullName>
    </submittedName>
</protein>
<comment type="caution">
    <text evidence="1">The sequence shown here is derived from an EMBL/GenBank/DDBJ whole genome shotgun (WGS) entry which is preliminary data.</text>
</comment>
<dbReference type="OrthoDB" id="2289822at2759"/>
<dbReference type="Proteomes" id="UP000646827">
    <property type="component" value="Unassembled WGS sequence"/>
</dbReference>
<evidence type="ECO:0000313" key="1">
    <source>
        <dbReference type="EMBL" id="KAG2217914.1"/>
    </source>
</evidence>
<accession>A0A8H7VKH3</accession>
<proteinExistence type="predicted"/>
<name>A0A8H7VKH3_9FUNG</name>
<dbReference type="AlphaFoldDB" id="A0A8H7VKH3"/>
<keyword evidence="2" id="KW-1185">Reference proteome</keyword>
<gene>
    <name evidence="1" type="ORF">INT45_008664</name>
</gene>
<organism evidence="1 2">
    <name type="scientific">Circinella minor</name>
    <dbReference type="NCBI Taxonomy" id="1195481"/>
    <lineage>
        <taxon>Eukaryota</taxon>
        <taxon>Fungi</taxon>
        <taxon>Fungi incertae sedis</taxon>
        <taxon>Mucoromycota</taxon>
        <taxon>Mucoromycotina</taxon>
        <taxon>Mucoromycetes</taxon>
        <taxon>Mucorales</taxon>
        <taxon>Lichtheimiaceae</taxon>
        <taxon>Circinella</taxon>
    </lineage>
</organism>
<evidence type="ECO:0000313" key="2">
    <source>
        <dbReference type="Proteomes" id="UP000646827"/>
    </source>
</evidence>
<sequence length="416" mass="47598">MSKKTKFYFILFFSGTYNLGTLNRSQIFSDRTKNSGEPGVTHYVLTTTKNARAIDFIDLLVYVVPTILIEQLESTDCPEEAIFALASLAKACSLSLSWSITTADIESIEKEIKHWHSFAINKLPHNLYTINFHYIRHVPDILRLYGPLRGFRARCMERAVGFFDKLIKSTKAPGVNAGNQLTLVAANRFQNRTNNQEIFITDDNNDIHNIRDDAFFSNDISNGPEQLWGPHLAKSSTDMFFDAYNLMRYVRNFWARVRKMKANSLPPLNKDITIGKRLFMKKTTYDCKLPLDSDKNGTFLKLNLPVDKNAYRGIGSEDNSEMKTFFGEAILFFSHRYMSETRLLCLVNLDQGMRLTKYGYPCGKTGHGSIDRLYVCDASEIVCPVGVLASTKENLFYYVYEDMMKEPIVLGEIKRL</sequence>
<reference evidence="1 2" key="1">
    <citation type="submission" date="2020-12" db="EMBL/GenBank/DDBJ databases">
        <title>Metabolic potential, ecology and presence of endohyphal bacteria is reflected in genomic diversity of Mucoromycotina.</title>
        <authorList>
            <person name="Muszewska A."/>
            <person name="Okrasinska A."/>
            <person name="Steczkiewicz K."/>
            <person name="Drgas O."/>
            <person name="Orlowska M."/>
            <person name="Perlinska-Lenart U."/>
            <person name="Aleksandrzak-Piekarczyk T."/>
            <person name="Szatraj K."/>
            <person name="Zielenkiewicz U."/>
            <person name="Pilsyk S."/>
            <person name="Malc E."/>
            <person name="Mieczkowski P."/>
            <person name="Kruszewska J.S."/>
            <person name="Biernat P."/>
            <person name="Pawlowska J."/>
        </authorList>
    </citation>
    <scope>NUCLEOTIDE SEQUENCE [LARGE SCALE GENOMIC DNA]</scope>
    <source>
        <strain evidence="1 2">CBS 142.35</strain>
    </source>
</reference>